<protein>
    <recommendedName>
        <fullName evidence="3">D-xylose 1-dehydrogenase (NADP(+), D-xylono-1,5-lactone-forming)</fullName>
        <ecNumber evidence="3">1.1.1.179</ecNumber>
    </recommendedName>
    <alternativeName>
        <fullName evidence="4">D-xylose-NADP dehydrogenase</fullName>
    </alternativeName>
</protein>
<dbReference type="EC" id="1.1.1.179" evidence="3"/>
<dbReference type="Proteomes" id="UP001147747">
    <property type="component" value="Unassembled WGS sequence"/>
</dbReference>
<dbReference type="Gene3D" id="3.40.50.720">
    <property type="entry name" value="NAD(P)-binding Rossmann-like Domain"/>
    <property type="match status" value="1"/>
</dbReference>
<evidence type="ECO:0000313" key="9">
    <source>
        <dbReference type="EMBL" id="KAJ5414433.1"/>
    </source>
</evidence>
<feature type="domain" description="GFO/IDH/MocA-like oxidoreductase" evidence="8">
    <location>
        <begin position="147"/>
        <end position="245"/>
    </location>
</feature>
<evidence type="ECO:0000256" key="3">
    <source>
        <dbReference type="ARBA" id="ARBA00038984"/>
    </source>
</evidence>
<name>A0A9W9WBZ1_9EURO</name>
<dbReference type="InterPro" id="IPR055170">
    <property type="entry name" value="GFO_IDH_MocA-like_dom"/>
</dbReference>
<gene>
    <name evidence="9" type="ORF">N7509_001060</name>
</gene>
<feature type="signal peptide" evidence="6">
    <location>
        <begin position="1"/>
        <end position="21"/>
    </location>
</feature>
<dbReference type="OrthoDB" id="2129491at2759"/>
<keyword evidence="6" id="KW-0732">Signal</keyword>
<evidence type="ECO:0000313" key="10">
    <source>
        <dbReference type="Proteomes" id="UP001147747"/>
    </source>
</evidence>
<evidence type="ECO:0000256" key="5">
    <source>
        <dbReference type="ARBA" id="ARBA00049233"/>
    </source>
</evidence>
<comment type="catalytic activity">
    <reaction evidence="5">
        <text>D-xylose + NADP(+) = D-xylono-1,5-lactone + NADPH + H(+)</text>
        <dbReference type="Rhea" id="RHEA:22000"/>
        <dbReference type="ChEBI" id="CHEBI:15378"/>
        <dbReference type="ChEBI" id="CHEBI:15867"/>
        <dbReference type="ChEBI" id="CHEBI:53455"/>
        <dbReference type="ChEBI" id="CHEBI:57783"/>
        <dbReference type="ChEBI" id="CHEBI:58349"/>
        <dbReference type="EC" id="1.1.1.179"/>
    </reaction>
</comment>
<proteinExistence type="inferred from homology"/>
<evidence type="ECO:0000256" key="4">
    <source>
        <dbReference type="ARBA" id="ARBA00042988"/>
    </source>
</evidence>
<dbReference type="Gene3D" id="3.30.360.10">
    <property type="entry name" value="Dihydrodipicolinate Reductase, domain 2"/>
    <property type="match status" value="1"/>
</dbReference>
<accession>A0A9W9WBZ1</accession>
<reference evidence="9" key="2">
    <citation type="journal article" date="2023" name="IMA Fungus">
        <title>Comparative genomic study of the Penicillium genus elucidates a diverse pangenome and 15 lateral gene transfer events.</title>
        <authorList>
            <person name="Petersen C."/>
            <person name="Sorensen T."/>
            <person name="Nielsen M.R."/>
            <person name="Sondergaard T.E."/>
            <person name="Sorensen J.L."/>
            <person name="Fitzpatrick D.A."/>
            <person name="Frisvad J.C."/>
            <person name="Nielsen K.L."/>
        </authorList>
    </citation>
    <scope>NUCLEOTIDE SEQUENCE</scope>
    <source>
        <strain evidence="9">IBT 29677</strain>
    </source>
</reference>
<dbReference type="GO" id="GO:0000166">
    <property type="term" value="F:nucleotide binding"/>
    <property type="evidence" value="ECO:0007669"/>
    <property type="project" value="InterPro"/>
</dbReference>
<dbReference type="GO" id="GO:0047837">
    <property type="term" value="F:D-xylose 1-dehydrogenase (NADP+) activity"/>
    <property type="evidence" value="ECO:0007669"/>
    <property type="project" value="UniProtKB-EC"/>
</dbReference>
<dbReference type="SUPFAM" id="SSF51735">
    <property type="entry name" value="NAD(P)-binding Rossmann-fold domains"/>
    <property type="match status" value="1"/>
</dbReference>
<evidence type="ECO:0000256" key="2">
    <source>
        <dbReference type="ARBA" id="ARBA00023002"/>
    </source>
</evidence>
<dbReference type="Pfam" id="PF01408">
    <property type="entry name" value="GFO_IDH_MocA"/>
    <property type="match status" value="1"/>
</dbReference>
<dbReference type="InterPro" id="IPR000683">
    <property type="entry name" value="Gfo/Idh/MocA-like_OxRdtase_N"/>
</dbReference>
<evidence type="ECO:0000256" key="6">
    <source>
        <dbReference type="SAM" id="SignalP"/>
    </source>
</evidence>
<evidence type="ECO:0000259" key="7">
    <source>
        <dbReference type="Pfam" id="PF01408"/>
    </source>
</evidence>
<comment type="similarity">
    <text evidence="1">Belongs to the Gfo/Idh/MocA family.</text>
</comment>
<sequence length="387" mass="42606">MAPHTVRWGILATGWIASTFVRDLLLDPAARNAADVSHKVLAVASSSSKDKATKFISDLNIPSPCAAYSSYEELVADPNIDVVYVATPHSHHYQNVMLALNAGKNVLCEKAFTVNAAQTKILIETAQKKNLFLMEAVWTRYFPISVQIRESIKAGEIGEVLRTVADTSFSDDVEARWGTEHRMVNPDLAGGALLDLGIYSLTWVFQTLYHTLPKEQRKPPTVLSQITPYHLTGADEATTILLNFPTSTPTNSAHPHQSHGVAMTNIRVAGDPDEEGTTGANIRIQGTLGEIQVFGNPFRPVRYRVIPKKGSGKGEVRDVVCEFPAGGHGMYWEADEVARCLRDGKLESEGMSWDESIAIMEVMDEVRRQGGLSYPEKIESVEYPLQL</sequence>
<dbReference type="PANTHER" id="PTHR22604">
    <property type="entry name" value="OXIDOREDUCTASES"/>
    <property type="match status" value="1"/>
</dbReference>
<dbReference type="GeneID" id="81364677"/>
<dbReference type="RefSeq" id="XP_056494279.1">
    <property type="nucleotide sequence ID" value="XM_056625697.1"/>
</dbReference>
<comment type="caution">
    <text evidence="9">The sequence shown here is derived from an EMBL/GenBank/DDBJ whole genome shotgun (WGS) entry which is preliminary data.</text>
</comment>
<evidence type="ECO:0000256" key="1">
    <source>
        <dbReference type="ARBA" id="ARBA00010928"/>
    </source>
</evidence>
<dbReference type="AlphaFoldDB" id="A0A9W9WBZ1"/>
<dbReference type="InterPro" id="IPR050984">
    <property type="entry name" value="Gfo/Idh/MocA_domain"/>
</dbReference>
<reference evidence="9" key="1">
    <citation type="submission" date="2022-12" db="EMBL/GenBank/DDBJ databases">
        <authorList>
            <person name="Petersen C."/>
        </authorList>
    </citation>
    <scope>NUCLEOTIDE SEQUENCE</scope>
    <source>
        <strain evidence="9">IBT 29677</strain>
    </source>
</reference>
<evidence type="ECO:0000259" key="8">
    <source>
        <dbReference type="Pfam" id="PF22725"/>
    </source>
</evidence>
<keyword evidence="2" id="KW-0560">Oxidoreductase</keyword>
<dbReference type="PANTHER" id="PTHR22604:SF115">
    <property type="entry name" value="DIHYDRODIOL DEHYDROGENASE, PUTATIVE (AFU_ORTHOLOGUE AFUA_1G07520)-RELATED"/>
    <property type="match status" value="1"/>
</dbReference>
<dbReference type="SUPFAM" id="SSF55347">
    <property type="entry name" value="Glyceraldehyde-3-phosphate dehydrogenase-like, C-terminal domain"/>
    <property type="match status" value="1"/>
</dbReference>
<keyword evidence="10" id="KW-1185">Reference proteome</keyword>
<dbReference type="EMBL" id="JAPZBU010000003">
    <property type="protein sequence ID" value="KAJ5414433.1"/>
    <property type="molecule type" value="Genomic_DNA"/>
</dbReference>
<dbReference type="InterPro" id="IPR036291">
    <property type="entry name" value="NAD(P)-bd_dom_sf"/>
</dbReference>
<organism evidence="9 10">
    <name type="scientific">Penicillium cosmopolitanum</name>
    <dbReference type="NCBI Taxonomy" id="1131564"/>
    <lineage>
        <taxon>Eukaryota</taxon>
        <taxon>Fungi</taxon>
        <taxon>Dikarya</taxon>
        <taxon>Ascomycota</taxon>
        <taxon>Pezizomycotina</taxon>
        <taxon>Eurotiomycetes</taxon>
        <taxon>Eurotiomycetidae</taxon>
        <taxon>Eurotiales</taxon>
        <taxon>Aspergillaceae</taxon>
        <taxon>Penicillium</taxon>
    </lineage>
</organism>
<dbReference type="Pfam" id="PF22725">
    <property type="entry name" value="GFO_IDH_MocA_C3"/>
    <property type="match status" value="1"/>
</dbReference>
<feature type="domain" description="Gfo/Idh/MocA-like oxidoreductase N-terminal" evidence="7">
    <location>
        <begin position="7"/>
        <end position="134"/>
    </location>
</feature>
<feature type="chain" id="PRO_5040988695" description="D-xylose 1-dehydrogenase (NADP(+), D-xylono-1,5-lactone-forming)" evidence="6">
    <location>
        <begin position="22"/>
        <end position="387"/>
    </location>
</feature>